<keyword evidence="2" id="KW-1185">Reference proteome</keyword>
<reference evidence="1 2" key="1">
    <citation type="journal article" date="2002" name="Proc. Natl. Acad. Sci. U.S.A.">
        <title>Extensive mosaic structure revealed by the complete genome sequence of uropathogenic Escherichia coli.</title>
        <authorList>
            <person name="Welch R.A."/>
            <person name="Burland V."/>
            <person name="Plunkett G.III."/>
            <person name="Redford P."/>
            <person name="Roesch P."/>
            <person name="Rasko D."/>
            <person name="Buckles E.L."/>
            <person name="Liou S.R."/>
            <person name="Boutin A."/>
            <person name="Hackett J."/>
            <person name="Stroud D."/>
            <person name="Mayhew G.F."/>
            <person name="Rose D.J."/>
            <person name="Zhou S."/>
            <person name="Schwartz D.C."/>
            <person name="Perna N.T."/>
            <person name="Mobley H.L."/>
            <person name="Donnenberg M.S."/>
            <person name="Blattner F.R."/>
        </authorList>
    </citation>
    <scope>NUCLEOTIDE SEQUENCE [LARGE SCALE GENOMIC DNA]</scope>
    <source>
        <strain evidence="2">CFT073 / ATCC 700928 / UPEC</strain>
    </source>
</reference>
<dbReference type="HOGENOM" id="CLU_201092_0_0_6"/>
<dbReference type="KEGG" id="ecc:c3653"/>
<organism evidence="1 2">
    <name type="scientific">Escherichia coli O6:H1 (strain CFT073 / ATCC 700928 / UPEC)</name>
    <dbReference type="NCBI Taxonomy" id="199310"/>
    <lineage>
        <taxon>Bacteria</taxon>
        <taxon>Pseudomonadati</taxon>
        <taxon>Pseudomonadota</taxon>
        <taxon>Gammaproteobacteria</taxon>
        <taxon>Enterobacterales</taxon>
        <taxon>Enterobacteriaceae</taxon>
        <taxon>Escherichia</taxon>
    </lineage>
</organism>
<gene>
    <name evidence="1" type="ordered locus">c3653</name>
</gene>
<name>A0A0H2VC84_ECOL6</name>
<dbReference type="AlphaFoldDB" id="A0A0H2VC84"/>
<proteinExistence type="predicted"/>
<accession>A0A0H2VC84</accession>
<sequence length="73" mass="8155">MVFVIYKNVILSIEYCTQHSVQELSSSLFYSSSGGQFSESVTPGKLFMFIPGRKPVPAIPWMMLFAGTLLCEN</sequence>
<dbReference type="Proteomes" id="UP000001410">
    <property type="component" value="Chromosome"/>
</dbReference>
<dbReference type="EMBL" id="AE014075">
    <property type="protein sequence ID" value="AAN82101.1"/>
    <property type="molecule type" value="Genomic_DNA"/>
</dbReference>
<evidence type="ECO:0000313" key="1">
    <source>
        <dbReference type="EMBL" id="AAN82101.1"/>
    </source>
</evidence>
<evidence type="ECO:0000313" key="2">
    <source>
        <dbReference type="Proteomes" id="UP000001410"/>
    </source>
</evidence>
<protein>
    <submittedName>
        <fullName evidence="1">Uncharacterized protein</fullName>
    </submittedName>
</protein>